<dbReference type="Proteomes" id="UP001500767">
    <property type="component" value="Unassembled WGS sequence"/>
</dbReference>
<dbReference type="Gene3D" id="3.40.630.30">
    <property type="match status" value="1"/>
</dbReference>
<dbReference type="InterPro" id="IPR016181">
    <property type="entry name" value="Acyl_CoA_acyltransferase"/>
</dbReference>
<evidence type="ECO:0000313" key="1">
    <source>
        <dbReference type="EMBL" id="GAA3563100.1"/>
    </source>
</evidence>
<proteinExistence type="predicted"/>
<dbReference type="EMBL" id="BAAAYR010000002">
    <property type="protein sequence ID" value="GAA3563100.1"/>
    <property type="molecule type" value="Genomic_DNA"/>
</dbReference>
<sequence>MQVHVETEVGGADLDILHPLYLRAMAPLVTRAAARHVLTRDEFDGEMADGRILKLLVRDDDGVPVGLTTLTRDLSAVPWVNPSYFWSRFPDAAGRDALFYLGYTLVDPDRRRSQALLLMASEVKHQLESTRGVVGFDTCAYNDEHGIGRWTGWLFGPRSTVSGLDTQTYSVADYRHGRLPAEPVVAPQAAVDDLRIVTLAERPDLVGEIGALLQSRWPVFMLAGQPGHDEDLEDLVQAFPEHQLLAVDADDRVRGVASSLPLTWDGTPEGLPSGWDDAVSRAAELRRTGGTPDAASALSITVAPDAARRGLAVRFIEALADATARAGGRALIAPVRPVLKEHYPLVDMAEFLTWRTPEGEAFDPWVRTHLRLGARLMGVAPVSMTISGTVEDWRTWIEDPLPGPGSYVVPGALAPLVIADGVGTYLEPNVWLVHDVAPRPT</sequence>
<evidence type="ECO:0000313" key="2">
    <source>
        <dbReference type="Proteomes" id="UP001500767"/>
    </source>
</evidence>
<comment type="caution">
    <text evidence="1">The sequence shown here is derived from an EMBL/GenBank/DDBJ whole genome shotgun (WGS) entry which is preliminary data.</text>
</comment>
<dbReference type="RefSeq" id="WP_204910949.1">
    <property type="nucleotide sequence ID" value="NZ_BAAAYR010000002.1"/>
</dbReference>
<name>A0ABP6XAG6_9ACTN</name>
<reference evidence="2" key="1">
    <citation type="journal article" date="2019" name="Int. J. Syst. Evol. Microbiol.">
        <title>The Global Catalogue of Microorganisms (GCM) 10K type strain sequencing project: providing services to taxonomists for standard genome sequencing and annotation.</title>
        <authorList>
            <consortium name="The Broad Institute Genomics Platform"/>
            <consortium name="The Broad Institute Genome Sequencing Center for Infectious Disease"/>
            <person name="Wu L."/>
            <person name="Ma J."/>
        </authorList>
    </citation>
    <scope>NUCLEOTIDE SEQUENCE [LARGE SCALE GENOMIC DNA]</scope>
    <source>
        <strain evidence="2">JCM 16540</strain>
    </source>
</reference>
<gene>
    <name evidence="1" type="ORF">GCM10022197_18290</name>
</gene>
<dbReference type="SUPFAM" id="SSF55729">
    <property type="entry name" value="Acyl-CoA N-acyltransferases (Nat)"/>
    <property type="match status" value="1"/>
</dbReference>
<protein>
    <recommendedName>
        <fullName evidence="3">N-acetyltransferase domain-containing protein</fullName>
    </recommendedName>
</protein>
<keyword evidence="2" id="KW-1185">Reference proteome</keyword>
<accession>A0ABP6XAG6</accession>
<evidence type="ECO:0008006" key="3">
    <source>
        <dbReference type="Google" id="ProtNLM"/>
    </source>
</evidence>
<organism evidence="1 2">
    <name type="scientific">Microlunatus spumicola</name>
    <dbReference type="NCBI Taxonomy" id="81499"/>
    <lineage>
        <taxon>Bacteria</taxon>
        <taxon>Bacillati</taxon>
        <taxon>Actinomycetota</taxon>
        <taxon>Actinomycetes</taxon>
        <taxon>Propionibacteriales</taxon>
        <taxon>Propionibacteriaceae</taxon>
        <taxon>Microlunatus</taxon>
    </lineage>
</organism>